<evidence type="ECO:0000313" key="7">
    <source>
        <dbReference type="Proteomes" id="UP001217089"/>
    </source>
</evidence>
<accession>A0ABQ9E126</accession>
<proteinExistence type="inferred from homology"/>
<evidence type="ECO:0000313" key="6">
    <source>
        <dbReference type="EMBL" id="KAJ8298835.1"/>
    </source>
</evidence>
<comment type="caution">
    <text evidence="6">The sequence shown here is derived from an EMBL/GenBank/DDBJ whole genome shotgun (WGS) entry which is preliminary data.</text>
</comment>
<dbReference type="PANTHER" id="PTHR47966:SF51">
    <property type="entry name" value="BETA-SITE APP-CLEAVING ENZYME, ISOFORM A-RELATED"/>
    <property type="match status" value="1"/>
</dbReference>
<dbReference type="Pfam" id="PF07966">
    <property type="entry name" value="A1_Propeptide"/>
    <property type="match status" value="1"/>
</dbReference>
<evidence type="ECO:0000256" key="1">
    <source>
        <dbReference type="ARBA" id="ARBA00007447"/>
    </source>
</evidence>
<protein>
    <recommendedName>
        <fullName evidence="5">Peptidase A1 domain-containing protein</fullName>
    </recommendedName>
</protein>
<dbReference type="InterPro" id="IPR021109">
    <property type="entry name" value="Peptidase_aspartic_dom_sf"/>
</dbReference>
<gene>
    <name evidence="6" type="ORF">KUTeg_022895</name>
</gene>
<dbReference type="EMBL" id="JARBDR010000921">
    <property type="protein sequence ID" value="KAJ8298835.1"/>
    <property type="molecule type" value="Genomic_DNA"/>
</dbReference>
<sequence>MKNMDHKMKALCLLLLTLAVAYCAQPKLHRIKLQKFKSARRTLEEVGTSVVTLRKKYYGNAAKLRGEAPEPLTNYMDAQYYGPITIGTPPQNFKVIFDTGSSNLWVPSKKCKLSDIACLLHNKYDSTKSSTYKANGTSFQIRYGTGSLTGFLSTDSVTVGGITVKDVTFAEAVTQPGITFVAAKFDGILGMGYETISVDKVPTVFNLMVKQGLVQQAIFSFYLDRNPQGKEGGELILGGSDPKHYSGNFTYVNVDKQGYWQFKMDGIQMGGKQTSYCSGGCQAIADTGTSLLAGPSKEVKELNQAIGATPLPGGELNSCPVRLVIVLVSGTRKRTLKEKCRNVTELGKTVCLSGFIGLDVPAPLGPLWILGDVFIGQYYTEFDAKRNRVGFAYTVNSKTESSESLKFVPGEANISNLVIKTRIVNTFQKPEESLKQLEYLAYSKKNHIKALSNLFLKIITTTFGCICLVTAQGKTQCLSGFAGIDVPPPLGPLWILGDVFIGKFYTEFNAAENTVGFANVNFFKT</sequence>
<organism evidence="6 7">
    <name type="scientific">Tegillarca granosa</name>
    <name type="common">Malaysian cockle</name>
    <name type="synonym">Anadara granosa</name>
    <dbReference type="NCBI Taxonomy" id="220873"/>
    <lineage>
        <taxon>Eukaryota</taxon>
        <taxon>Metazoa</taxon>
        <taxon>Spiralia</taxon>
        <taxon>Lophotrochozoa</taxon>
        <taxon>Mollusca</taxon>
        <taxon>Bivalvia</taxon>
        <taxon>Autobranchia</taxon>
        <taxon>Pteriomorphia</taxon>
        <taxon>Arcoida</taxon>
        <taxon>Arcoidea</taxon>
        <taxon>Arcidae</taxon>
        <taxon>Tegillarca</taxon>
    </lineage>
</organism>
<dbReference type="Gene3D" id="2.40.70.10">
    <property type="entry name" value="Acid Proteases"/>
    <property type="match status" value="3"/>
</dbReference>
<name>A0ABQ9E126_TEGGR</name>
<keyword evidence="3" id="KW-0064">Aspartyl protease</keyword>
<dbReference type="PROSITE" id="PS00141">
    <property type="entry name" value="ASP_PROTEASE"/>
    <property type="match status" value="2"/>
</dbReference>
<dbReference type="InterPro" id="IPR001969">
    <property type="entry name" value="Aspartic_peptidase_AS"/>
</dbReference>
<keyword evidence="3" id="KW-0645">Protease</keyword>
<feature type="signal peptide" evidence="4">
    <location>
        <begin position="1"/>
        <end position="23"/>
    </location>
</feature>
<reference evidence="6 7" key="1">
    <citation type="submission" date="2022-12" db="EMBL/GenBank/DDBJ databases">
        <title>Chromosome-level genome of Tegillarca granosa.</title>
        <authorList>
            <person name="Kim J."/>
        </authorList>
    </citation>
    <scope>NUCLEOTIDE SEQUENCE [LARGE SCALE GENOMIC DNA]</scope>
    <source>
        <strain evidence="6">Teg-2019</strain>
        <tissue evidence="6">Adductor muscle</tissue>
    </source>
</reference>
<dbReference type="InterPro" id="IPR012848">
    <property type="entry name" value="Aspartic_peptidase_N"/>
</dbReference>
<dbReference type="SUPFAM" id="SSF50630">
    <property type="entry name" value="Acid proteases"/>
    <property type="match status" value="2"/>
</dbReference>
<dbReference type="PRINTS" id="PR00792">
    <property type="entry name" value="PEPSIN"/>
</dbReference>
<dbReference type="InterPro" id="IPR001461">
    <property type="entry name" value="Aspartic_peptidase_A1"/>
</dbReference>
<dbReference type="Proteomes" id="UP001217089">
    <property type="component" value="Unassembled WGS sequence"/>
</dbReference>
<keyword evidence="3" id="KW-0378">Hydrolase</keyword>
<comment type="similarity">
    <text evidence="1 3">Belongs to the peptidase A1 family.</text>
</comment>
<dbReference type="PANTHER" id="PTHR47966">
    <property type="entry name" value="BETA-SITE APP-CLEAVING ENZYME, ISOFORM A-RELATED"/>
    <property type="match status" value="1"/>
</dbReference>
<evidence type="ECO:0000256" key="4">
    <source>
        <dbReference type="SAM" id="SignalP"/>
    </source>
</evidence>
<keyword evidence="7" id="KW-1185">Reference proteome</keyword>
<dbReference type="Pfam" id="PF00026">
    <property type="entry name" value="Asp"/>
    <property type="match status" value="2"/>
</dbReference>
<evidence type="ECO:0000256" key="3">
    <source>
        <dbReference type="RuleBase" id="RU000454"/>
    </source>
</evidence>
<dbReference type="InterPro" id="IPR033121">
    <property type="entry name" value="PEPTIDASE_A1"/>
</dbReference>
<keyword evidence="4" id="KW-0732">Signal</keyword>
<evidence type="ECO:0000259" key="5">
    <source>
        <dbReference type="PROSITE" id="PS51767"/>
    </source>
</evidence>
<feature type="chain" id="PRO_5046222209" description="Peptidase A1 domain-containing protein" evidence="4">
    <location>
        <begin position="24"/>
        <end position="525"/>
    </location>
</feature>
<evidence type="ECO:0000256" key="2">
    <source>
        <dbReference type="ARBA" id="ARBA00023157"/>
    </source>
</evidence>
<keyword evidence="2" id="KW-1015">Disulfide bond</keyword>
<dbReference type="PROSITE" id="PS51767">
    <property type="entry name" value="PEPTIDASE_A1"/>
    <property type="match status" value="1"/>
</dbReference>
<feature type="domain" description="Peptidase A1" evidence="5">
    <location>
        <begin position="80"/>
        <end position="392"/>
    </location>
</feature>